<dbReference type="Gene3D" id="3.40.50.10480">
    <property type="entry name" value="Probable brix-domain ribosomal biogenesis protein"/>
    <property type="match status" value="1"/>
</dbReference>
<feature type="compositionally biased region" description="Basic and acidic residues" evidence="1">
    <location>
        <begin position="32"/>
        <end position="44"/>
    </location>
</feature>
<dbReference type="SMART" id="SM00879">
    <property type="entry name" value="Brix"/>
    <property type="match status" value="1"/>
</dbReference>
<dbReference type="GO" id="GO:0000470">
    <property type="term" value="P:maturation of LSU-rRNA"/>
    <property type="evidence" value="ECO:0007669"/>
    <property type="project" value="TreeGrafter"/>
</dbReference>
<dbReference type="InterPro" id="IPR007109">
    <property type="entry name" value="Brix"/>
</dbReference>
<evidence type="ECO:0000313" key="3">
    <source>
        <dbReference type="EMBL" id="KAF2238595.1"/>
    </source>
</evidence>
<dbReference type="OrthoDB" id="264354at2759"/>
<dbReference type="PROSITE" id="PS50833">
    <property type="entry name" value="BRIX"/>
    <property type="match status" value="1"/>
</dbReference>
<gene>
    <name evidence="3" type="ORF">EV356DRAFT_440114</name>
</gene>
<dbReference type="EMBL" id="ML991775">
    <property type="protein sequence ID" value="KAF2238595.1"/>
    <property type="molecule type" value="Genomic_DNA"/>
</dbReference>
<dbReference type="PANTHER" id="PTHR22734">
    <property type="entry name" value="U3 SMALL NUCLEOLAR RIBONUCLEOPROTEIN PROTEIN IMP4"/>
    <property type="match status" value="1"/>
</dbReference>
<feature type="region of interest" description="Disordered" evidence="1">
    <location>
        <begin position="1"/>
        <end position="183"/>
    </location>
</feature>
<protein>
    <submittedName>
        <fullName evidence="3">RNA processing factor 1</fullName>
    </submittedName>
</protein>
<reference evidence="3" key="1">
    <citation type="journal article" date="2020" name="Stud. Mycol.">
        <title>101 Dothideomycetes genomes: a test case for predicting lifestyles and emergence of pathogens.</title>
        <authorList>
            <person name="Haridas S."/>
            <person name="Albert R."/>
            <person name="Binder M."/>
            <person name="Bloem J."/>
            <person name="Labutti K."/>
            <person name="Salamov A."/>
            <person name="Andreopoulos B."/>
            <person name="Baker S."/>
            <person name="Barry K."/>
            <person name="Bills G."/>
            <person name="Bluhm B."/>
            <person name="Cannon C."/>
            <person name="Castanera R."/>
            <person name="Culley D."/>
            <person name="Daum C."/>
            <person name="Ezra D."/>
            <person name="Gonzalez J."/>
            <person name="Henrissat B."/>
            <person name="Kuo A."/>
            <person name="Liang C."/>
            <person name="Lipzen A."/>
            <person name="Lutzoni F."/>
            <person name="Magnuson J."/>
            <person name="Mondo S."/>
            <person name="Nolan M."/>
            <person name="Ohm R."/>
            <person name="Pangilinan J."/>
            <person name="Park H.-J."/>
            <person name="Ramirez L."/>
            <person name="Alfaro M."/>
            <person name="Sun H."/>
            <person name="Tritt A."/>
            <person name="Yoshinaga Y."/>
            <person name="Zwiers L.-H."/>
            <person name="Turgeon B."/>
            <person name="Goodwin S."/>
            <person name="Spatafora J."/>
            <person name="Crous P."/>
            <person name="Grigoriev I."/>
        </authorList>
    </citation>
    <scope>NUCLEOTIDE SEQUENCE</scope>
    <source>
        <strain evidence="3">Tuck. ex Michener</strain>
    </source>
</reference>
<dbReference type="FunFam" id="3.40.50.10480:FF:000005">
    <property type="entry name" value="Similar to RNA processing factor 1"/>
    <property type="match status" value="1"/>
</dbReference>
<dbReference type="GO" id="GO:0042134">
    <property type="term" value="F:rRNA primary transcript binding"/>
    <property type="evidence" value="ECO:0007669"/>
    <property type="project" value="InterPro"/>
</dbReference>
<dbReference type="Proteomes" id="UP000800092">
    <property type="component" value="Unassembled WGS sequence"/>
</dbReference>
<dbReference type="SUPFAM" id="SSF52954">
    <property type="entry name" value="Class II aaRS ABD-related"/>
    <property type="match status" value="1"/>
</dbReference>
<feature type="compositionally biased region" description="Acidic residues" evidence="1">
    <location>
        <begin position="127"/>
        <end position="158"/>
    </location>
</feature>
<accession>A0A6A6HKD5</accession>
<dbReference type="PANTHER" id="PTHR22734:SF3">
    <property type="entry name" value="RIBOSOME PRODUCTION FACTOR 1"/>
    <property type="match status" value="1"/>
</dbReference>
<name>A0A6A6HKD5_VIRVR</name>
<sequence length="434" mass="49723">MASSKFRVGKPANKLQRESLHLKHKKEKAAKKRELQFRRKKEEGQDPYIKAQRQSKNVPVTIDHKRSWDDVDEKDEQNELGAAVEAGRLKRRRTSDGSVDREDNDDTDFEGLSGAEKEMEPLSNGMDDNEESEDSEENEEDEMDSMLDSDSEEDENDSDVSLQDDIKTPNRATSPSGSSVTADPKLAPEILLSKFPTLFESAKEPKILITTSLNSTLHYEGELLTTLFPNATYVRRNKHRFSHNYSIREIASFASSPSRGYTTLIVLNELQKRPSGLDIVHLPSGPMFHFSISNFVEGKKLPGHGKPTNHWPELILNNFVTPLGVLTAYLFRTLFPPQADIEGRQVVTLHNQRDYIFMRRHRYVFRDRRNTEKKIVGRDGKEMKGVEDIKVSTQELGPRLTLKLRRVDKGIQRASGQEWEWKAGSEKKRTRFQL</sequence>
<organism evidence="3 4">
    <name type="scientific">Viridothelium virens</name>
    <name type="common">Speckled blister lichen</name>
    <name type="synonym">Trypethelium virens</name>
    <dbReference type="NCBI Taxonomy" id="1048519"/>
    <lineage>
        <taxon>Eukaryota</taxon>
        <taxon>Fungi</taxon>
        <taxon>Dikarya</taxon>
        <taxon>Ascomycota</taxon>
        <taxon>Pezizomycotina</taxon>
        <taxon>Dothideomycetes</taxon>
        <taxon>Dothideomycetes incertae sedis</taxon>
        <taxon>Trypetheliales</taxon>
        <taxon>Trypetheliaceae</taxon>
        <taxon>Viridothelium</taxon>
    </lineage>
</organism>
<evidence type="ECO:0000256" key="1">
    <source>
        <dbReference type="SAM" id="MobiDB-lite"/>
    </source>
</evidence>
<feature type="compositionally biased region" description="Polar residues" evidence="1">
    <location>
        <begin position="170"/>
        <end position="181"/>
    </location>
</feature>
<dbReference type="GO" id="GO:0030687">
    <property type="term" value="C:preribosome, large subunit precursor"/>
    <property type="evidence" value="ECO:0007669"/>
    <property type="project" value="TreeGrafter"/>
</dbReference>
<proteinExistence type="predicted"/>
<evidence type="ECO:0000313" key="4">
    <source>
        <dbReference type="Proteomes" id="UP000800092"/>
    </source>
</evidence>
<evidence type="ECO:0000259" key="2">
    <source>
        <dbReference type="PROSITE" id="PS50833"/>
    </source>
</evidence>
<dbReference type="GO" id="GO:0000460">
    <property type="term" value="P:maturation of 5.8S rRNA"/>
    <property type="evidence" value="ECO:0007669"/>
    <property type="project" value="TreeGrafter"/>
</dbReference>
<feature type="domain" description="Brix" evidence="2">
    <location>
        <begin position="203"/>
        <end position="413"/>
    </location>
</feature>
<dbReference type="GO" id="GO:0005730">
    <property type="term" value="C:nucleolus"/>
    <property type="evidence" value="ECO:0007669"/>
    <property type="project" value="TreeGrafter"/>
</dbReference>
<keyword evidence="4" id="KW-1185">Reference proteome</keyword>
<dbReference type="InterPro" id="IPR044281">
    <property type="entry name" value="IMP4/RPF1"/>
</dbReference>
<feature type="compositionally biased region" description="Basic residues" evidence="1">
    <location>
        <begin position="22"/>
        <end position="31"/>
    </location>
</feature>
<dbReference type="AlphaFoldDB" id="A0A6A6HKD5"/>
<dbReference type="Pfam" id="PF04427">
    <property type="entry name" value="Brix"/>
    <property type="match status" value="1"/>
</dbReference>